<sequence length="103" mass="11409">MRTPSFALPLITRSHLVETSIAIVNHDNTLIGEISPFTLLCCDQTISSAIATLSVGDLMAYIDYNGPPEDFVHLVKKRLDDRNLTAMLDLKDDCNNPLSSSFR</sequence>
<reference evidence="1 2" key="2">
    <citation type="journal article" date="2022" name="Mol. Ecol. Resour.">
        <title>The genomes of chicory, endive, great burdock and yacon provide insights into Asteraceae paleo-polyploidization history and plant inulin production.</title>
        <authorList>
            <person name="Fan W."/>
            <person name="Wang S."/>
            <person name="Wang H."/>
            <person name="Wang A."/>
            <person name="Jiang F."/>
            <person name="Liu H."/>
            <person name="Zhao H."/>
            <person name="Xu D."/>
            <person name="Zhang Y."/>
        </authorList>
    </citation>
    <scope>NUCLEOTIDE SEQUENCE [LARGE SCALE GENOMIC DNA]</scope>
    <source>
        <strain evidence="2">cv. Niubang</strain>
    </source>
</reference>
<evidence type="ECO:0000313" key="2">
    <source>
        <dbReference type="Proteomes" id="UP001055879"/>
    </source>
</evidence>
<name>A0ACB9B919_ARCLA</name>
<accession>A0ACB9B919</accession>
<dbReference type="Proteomes" id="UP001055879">
    <property type="component" value="Linkage Group LG06"/>
</dbReference>
<organism evidence="1 2">
    <name type="scientific">Arctium lappa</name>
    <name type="common">Greater burdock</name>
    <name type="synonym">Lappa major</name>
    <dbReference type="NCBI Taxonomy" id="4217"/>
    <lineage>
        <taxon>Eukaryota</taxon>
        <taxon>Viridiplantae</taxon>
        <taxon>Streptophyta</taxon>
        <taxon>Embryophyta</taxon>
        <taxon>Tracheophyta</taxon>
        <taxon>Spermatophyta</taxon>
        <taxon>Magnoliopsida</taxon>
        <taxon>eudicotyledons</taxon>
        <taxon>Gunneridae</taxon>
        <taxon>Pentapetalae</taxon>
        <taxon>asterids</taxon>
        <taxon>campanulids</taxon>
        <taxon>Asterales</taxon>
        <taxon>Asteraceae</taxon>
        <taxon>Carduoideae</taxon>
        <taxon>Cardueae</taxon>
        <taxon>Arctiinae</taxon>
        <taxon>Arctium</taxon>
    </lineage>
</organism>
<proteinExistence type="predicted"/>
<keyword evidence="2" id="KW-1185">Reference proteome</keyword>
<dbReference type="EMBL" id="CM042052">
    <property type="protein sequence ID" value="KAI3718907.1"/>
    <property type="molecule type" value="Genomic_DNA"/>
</dbReference>
<protein>
    <submittedName>
        <fullName evidence="1">Uncharacterized protein</fullName>
    </submittedName>
</protein>
<gene>
    <name evidence="1" type="ORF">L6452_19792</name>
</gene>
<comment type="caution">
    <text evidence="1">The sequence shown here is derived from an EMBL/GenBank/DDBJ whole genome shotgun (WGS) entry which is preliminary data.</text>
</comment>
<reference evidence="2" key="1">
    <citation type="journal article" date="2022" name="Mol. Ecol. Resour.">
        <title>The genomes of chicory, endive, great burdock and yacon provide insights into Asteraceae palaeo-polyploidization history and plant inulin production.</title>
        <authorList>
            <person name="Fan W."/>
            <person name="Wang S."/>
            <person name="Wang H."/>
            <person name="Wang A."/>
            <person name="Jiang F."/>
            <person name="Liu H."/>
            <person name="Zhao H."/>
            <person name="Xu D."/>
            <person name="Zhang Y."/>
        </authorList>
    </citation>
    <scope>NUCLEOTIDE SEQUENCE [LARGE SCALE GENOMIC DNA]</scope>
    <source>
        <strain evidence="2">cv. Niubang</strain>
    </source>
</reference>
<evidence type="ECO:0000313" key="1">
    <source>
        <dbReference type="EMBL" id="KAI3718907.1"/>
    </source>
</evidence>